<evidence type="ECO:0000256" key="1">
    <source>
        <dbReference type="SAM" id="MobiDB-lite"/>
    </source>
</evidence>
<evidence type="ECO:0000313" key="2">
    <source>
        <dbReference type="EMBL" id="BBZ74787.1"/>
    </source>
</evidence>
<name>A0A6N4W3W2_9MYCO</name>
<proteinExistence type="predicted"/>
<organism evidence="2 3">
    <name type="scientific">Mycolicibacterium anyangense</name>
    <dbReference type="NCBI Taxonomy" id="1431246"/>
    <lineage>
        <taxon>Bacteria</taxon>
        <taxon>Bacillati</taxon>
        <taxon>Actinomycetota</taxon>
        <taxon>Actinomycetes</taxon>
        <taxon>Mycobacteriales</taxon>
        <taxon>Mycobacteriaceae</taxon>
        <taxon>Mycolicibacterium</taxon>
    </lineage>
</organism>
<reference evidence="2 3" key="1">
    <citation type="journal article" date="2019" name="Emerg. Microbes Infect.">
        <title>Comprehensive subspecies identification of 175 nontuberculous mycobacteria species based on 7547 genomic profiles.</title>
        <authorList>
            <person name="Matsumoto Y."/>
            <person name="Kinjo T."/>
            <person name="Motooka D."/>
            <person name="Nabeya D."/>
            <person name="Jung N."/>
            <person name="Uechi K."/>
            <person name="Horii T."/>
            <person name="Iida T."/>
            <person name="Fujita J."/>
            <person name="Nakamura S."/>
        </authorList>
    </citation>
    <scope>NUCLEOTIDE SEQUENCE [LARGE SCALE GENOMIC DNA]</scope>
    <source>
        <strain evidence="2 3">JCM 30275</strain>
    </source>
</reference>
<dbReference type="AlphaFoldDB" id="A0A6N4W3W2"/>
<gene>
    <name evidence="2" type="ORF">MANY_01240</name>
</gene>
<protein>
    <submittedName>
        <fullName evidence="2">Uncharacterized protein</fullName>
    </submittedName>
</protein>
<sequence length="85" mass="9397">MADLDELVEETAKELLKAIRDQAPKASDSKLVNLAQAFSIIMSIDAAVDLGENDEDEDDLWEIEQDDEPERSDHADELIVSGHSS</sequence>
<keyword evidence="3" id="KW-1185">Reference proteome</keyword>
<dbReference type="RefSeq" id="WP_163802330.1">
    <property type="nucleotide sequence ID" value="NZ_AP022620.1"/>
</dbReference>
<accession>A0A6N4W3W2</accession>
<dbReference type="Proteomes" id="UP000467249">
    <property type="component" value="Chromosome"/>
</dbReference>
<dbReference type="KEGG" id="many:MANY_01240"/>
<dbReference type="EMBL" id="AP022620">
    <property type="protein sequence ID" value="BBZ74787.1"/>
    <property type="molecule type" value="Genomic_DNA"/>
</dbReference>
<evidence type="ECO:0000313" key="3">
    <source>
        <dbReference type="Proteomes" id="UP000467249"/>
    </source>
</evidence>
<feature type="region of interest" description="Disordered" evidence="1">
    <location>
        <begin position="63"/>
        <end position="85"/>
    </location>
</feature>